<accession>A0A7S2JNC0</accession>
<organism evidence="2">
    <name type="scientific">Haptolina brevifila</name>
    <dbReference type="NCBI Taxonomy" id="156173"/>
    <lineage>
        <taxon>Eukaryota</taxon>
        <taxon>Haptista</taxon>
        <taxon>Haptophyta</taxon>
        <taxon>Prymnesiophyceae</taxon>
        <taxon>Prymnesiales</taxon>
        <taxon>Prymnesiaceae</taxon>
        <taxon>Haptolina</taxon>
    </lineage>
</organism>
<dbReference type="EMBL" id="HBGU01084637">
    <property type="protein sequence ID" value="CAD9552950.1"/>
    <property type="molecule type" value="Transcribed_RNA"/>
</dbReference>
<evidence type="ECO:0000313" key="2">
    <source>
        <dbReference type="EMBL" id="CAD9552950.1"/>
    </source>
</evidence>
<dbReference type="AlphaFoldDB" id="A0A7S2JNC0"/>
<evidence type="ECO:0000256" key="1">
    <source>
        <dbReference type="SAM" id="SignalP"/>
    </source>
</evidence>
<sequence>MWLLALQLTSFVPTGPLLPTFHGSAQLSRPATQHVQMIRPSGNSDPNFDPDAVSPEASRRTLIGQGVVLGVVASIGLLVSSSGKFDNASPPGFADAAAKKEAKSKAYLEELKEREATLAARTAAARAAGVAVTAPPKPWEKRE</sequence>
<keyword evidence="1" id="KW-0732">Signal</keyword>
<reference evidence="2" key="1">
    <citation type="submission" date="2021-01" db="EMBL/GenBank/DDBJ databases">
        <authorList>
            <person name="Corre E."/>
            <person name="Pelletier E."/>
            <person name="Niang G."/>
            <person name="Scheremetjew M."/>
            <person name="Finn R."/>
            <person name="Kale V."/>
            <person name="Holt S."/>
            <person name="Cochrane G."/>
            <person name="Meng A."/>
            <person name="Brown T."/>
            <person name="Cohen L."/>
        </authorList>
    </citation>
    <scope>NUCLEOTIDE SEQUENCE</scope>
    <source>
        <strain evidence="2">UTEX LB 985</strain>
    </source>
</reference>
<feature type="signal peptide" evidence="1">
    <location>
        <begin position="1"/>
        <end position="16"/>
    </location>
</feature>
<name>A0A7S2JNC0_9EUKA</name>
<protein>
    <submittedName>
        <fullName evidence="2">Uncharacterized protein</fullName>
    </submittedName>
</protein>
<feature type="chain" id="PRO_5030657025" evidence="1">
    <location>
        <begin position="17"/>
        <end position="143"/>
    </location>
</feature>
<proteinExistence type="predicted"/>
<gene>
    <name evidence="2" type="ORF">CBRE1094_LOCUS46197</name>
</gene>